<dbReference type="HAMAP" id="MF_00969">
    <property type="entry name" value="TRCF"/>
    <property type="match status" value="1"/>
</dbReference>
<protein>
    <recommendedName>
        <fullName evidence="9">Transcription-repair-coupling factor</fullName>
        <shortName evidence="9">TRCF</shortName>
        <ecNumber evidence="9">3.6.4.-</ecNumber>
    </recommendedName>
</protein>
<dbReference type="EC" id="3.6.4.-" evidence="9"/>
<dbReference type="SUPFAM" id="SSF52540">
    <property type="entry name" value="P-loop containing nucleoside triphosphate hydrolases"/>
    <property type="match status" value="4"/>
</dbReference>
<dbReference type="GO" id="GO:0003684">
    <property type="term" value="F:damaged DNA binding"/>
    <property type="evidence" value="ECO:0007669"/>
    <property type="project" value="InterPro"/>
</dbReference>
<comment type="subcellular location">
    <subcellularLocation>
        <location evidence="9">Cytoplasm</location>
    </subcellularLocation>
</comment>
<dbReference type="GO" id="GO:0000716">
    <property type="term" value="P:transcription-coupled nucleotide-excision repair, DNA damage recognition"/>
    <property type="evidence" value="ECO:0007669"/>
    <property type="project" value="UniProtKB-UniRule"/>
</dbReference>
<dbReference type="Pfam" id="PF00270">
    <property type="entry name" value="DEAD"/>
    <property type="match status" value="1"/>
</dbReference>
<keyword evidence="1 9" id="KW-0963">Cytoplasm</keyword>
<keyword evidence="2 9" id="KW-0547">Nucleotide-binding</keyword>
<dbReference type="RefSeq" id="WP_013557504.1">
    <property type="nucleotide sequence ID" value="NC_014958.1"/>
</dbReference>
<dbReference type="GO" id="GO:0005524">
    <property type="term" value="F:ATP binding"/>
    <property type="evidence" value="ECO:0007669"/>
    <property type="project" value="UniProtKB-UniRule"/>
</dbReference>
<dbReference type="InterPro" id="IPR004576">
    <property type="entry name" value="Mfd"/>
</dbReference>
<evidence type="ECO:0000256" key="9">
    <source>
        <dbReference type="HAMAP-Rule" id="MF_00969"/>
    </source>
</evidence>
<dbReference type="Gene3D" id="3.40.50.300">
    <property type="entry name" value="P-loop containing nucleotide triphosphate hydrolases"/>
    <property type="match status" value="2"/>
</dbReference>
<dbReference type="PANTHER" id="PTHR47964">
    <property type="entry name" value="ATP-DEPENDENT DNA HELICASE HOMOLOG RECG, CHLOROPLASTIC"/>
    <property type="match status" value="1"/>
</dbReference>
<evidence type="ECO:0000256" key="7">
    <source>
        <dbReference type="ARBA" id="ARBA00023125"/>
    </source>
</evidence>
<accession>E8UAB0</accession>
<dbReference type="SUPFAM" id="SSF141259">
    <property type="entry name" value="CarD-like"/>
    <property type="match status" value="1"/>
</dbReference>
<dbReference type="Pfam" id="PF03461">
    <property type="entry name" value="TRCF"/>
    <property type="match status" value="1"/>
</dbReference>
<evidence type="ECO:0000256" key="6">
    <source>
        <dbReference type="ARBA" id="ARBA00022840"/>
    </source>
</evidence>
<dbReference type="SMART" id="SM01058">
    <property type="entry name" value="CarD_TRCF"/>
    <property type="match status" value="1"/>
</dbReference>
<organism evidence="12 13">
    <name type="scientific">Deinococcus maricopensis (strain DSM 21211 / LMG 22137 / NRRL B-23946 / LB-34)</name>
    <dbReference type="NCBI Taxonomy" id="709986"/>
    <lineage>
        <taxon>Bacteria</taxon>
        <taxon>Thermotogati</taxon>
        <taxon>Deinococcota</taxon>
        <taxon>Deinococci</taxon>
        <taxon>Deinococcales</taxon>
        <taxon>Deinococcaceae</taxon>
        <taxon>Deinococcus</taxon>
    </lineage>
</organism>
<dbReference type="EMBL" id="CP002454">
    <property type="protein sequence ID" value="ADV67999.1"/>
    <property type="molecule type" value="Genomic_DNA"/>
</dbReference>
<evidence type="ECO:0000256" key="1">
    <source>
        <dbReference type="ARBA" id="ARBA00022490"/>
    </source>
</evidence>
<dbReference type="Gene3D" id="3.90.1150.50">
    <property type="entry name" value="Transcription-repair-coupling factor, D7 domain"/>
    <property type="match status" value="1"/>
</dbReference>
<dbReference type="Pfam" id="PF17757">
    <property type="entry name" value="UvrB_inter"/>
    <property type="match status" value="1"/>
</dbReference>
<keyword evidence="6 9" id="KW-0067">ATP-binding</keyword>
<comment type="function">
    <text evidence="9">Couples transcription and DNA repair by recognizing RNA polymerase (RNAP) stalled at DNA lesions. Mediates ATP-dependent release of RNAP and its truncated transcript from the DNA, and recruitment of nucleotide excision repair machinery to the damaged site.</text>
</comment>
<dbReference type="InterPro" id="IPR047112">
    <property type="entry name" value="RecG/Mfd"/>
</dbReference>
<gene>
    <name evidence="9" type="primary">mfd</name>
    <name evidence="12" type="ordered locus">Deima_2361</name>
</gene>
<keyword evidence="3 9" id="KW-0227">DNA damage</keyword>
<dbReference type="Proteomes" id="UP000008635">
    <property type="component" value="Chromosome"/>
</dbReference>
<keyword evidence="7 9" id="KW-0238">DNA-binding</keyword>
<evidence type="ECO:0000259" key="10">
    <source>
        <dbReference type="PROSITE" id="PS51192"/>
    </source>
</evidence>
<dbReference type="SMART" id="SM00982">
    <property type="entry name" value="TRCF"/>
    <property type="match status" value="1"/>
</dbReference>
<keyword evidence="4 9" id="KW-0378">Hydrolase</keyword>
<dbReference type="Gene3D" id="2.40.10.170">
    <property type="match status" value="1"/>
</dbReference>
<dbReference type="PROSITE" id="PS51194">
    <property type="entry name" value="HELICASE_CTER"/>
    <property type="match status" value="1"/>
</dbReference>
<dbReference type="PROSITE" id="PS51192">
    <property type="entry name" value="HELICASE_ATP_BIND_1"/>
    <property type="match status" value="1"/>
</dbReference>
<keyword evidence="13" id="KW-1185">Reference proteome</keyword>
<feature type="domain" description="Helicase ATP-binding" evidence="10">
    <location>
        <begin position="500"/>
        <end position="683"/>
    </location>
</feature>
<dbReference type="PANTHER" id="PTHR47964:SF1">
    <property type="entry name" value="ATP-DEPENDENT DNA HELICASE HOMOLOG RECG, CHLOROPLASTIC"/>
    <property type="match status" value="1"/>
</dbReference>
<keyword evidence="5" id="KW-0347">Helicase</keyword>
<dbReference type="CDD" id="cd17991">
    <property type="entry name" value="DEXHc_TRCF"/>
    <property type="match status" value="1"/>
</dbReference>
<comment type="similarity">
    <text evidence="9">In the N-terminal section; belongs to the UvrB family.</text>
</comment>
<evidence type="ECO:0000256" key="3">
    <source>
        <dbReference type="ARBA" id="ARBA00022763"/>
    </source>
</evidence>
<dbReference type="InterPro" id="IPR014001">
    <property type="entry name" value="Helicase_ATP-bd"/>
</dbReference>
<dbReference type="STRING" id="709986.Deima_2361"/>
<dbReference type="InterPro" id="IPR003711">
    <property type="entry name" value="CarD-like/TRCF_RID"/>
</dbReference>
<dbReference type="InterPro" id="IPR036101">
    <property type="entry name" value="CarD-like/TRCF_RID_sf"/>
</dbReference>
<dbReference type="InterPro" id="IPR041471">
    <property type="entry name" value="UvrB_inter"/>
</dbReference>
<dbReference type="Pfam" id="PF00271">
    <property type="entry name" value="Helicase_C"/>
    <property type="match status" value="1"/>
</dbReference>
<evidence type="ECO:0000259" key="11">
    <source>
        <dbReference type="PROSITE" id="PS51194"/>
    </source>
</evidence>
<dbReference type="GO" id="GO:0005737">
    <property type="term" value="C:cytoplasm"/>
    <property type="evidence" value="ECO:0007669"/>
    <property type="project" value="UniProtKB-SubCell"/>
</dbReference>
<reference evidence="12 13" key="1">
    <citation type="journal article" date="2011" name="Stand. Genomic Sci.">
        <title>Complete genome sequence of Deinococcus maricopensis type strain (LB-34).</title>
        <authorList>
            <person name="Pukall R."/>
            <person name="Zeytun A."/>
            <person name="Lucas S."/>
            <person name="Lapidus A."/>
            <person name="Hammon N."/>
            <person name="Deshpande S."/>
            <person name="Nolan M."/>
            <person name="Cheng J.F."/>
            <person name="Pitluck S."/>
            <person name="Liolios K."/>
            <person name="Pagani I."/>
            <person name="Mikhailova N."/>
            <person name="Ivanova N."/>
            <person name="Mavromatis K."/>
            <person name="Pati A."/>
            <person name="Tapia R."/>
            <person name="Han C."/>
            <person name="Goodwin L."/>
            <person name="Chen A."/>
            <person name="Palaniappan K."/>
            <person name="Land M."/>
            <person name="Hauser L."/>
            <person name="Chang Y.J."/>
            <person name="Jeffries C.D."/>
            <person name="Brambilla E.M."/>
            <person name="Rohde M."/>
            <person name="Goker M."/>
            <person name="Detter J.C."/>
            <person name="Woyke T."/>
            <person name="Bristow J."/>
            <person name="Eisen J.A."/>
            <person name="Markowitz V."/>
            <person name="Hugenholtz P."/>
            <person name="Kyrpides N.C."/>
            <person name="Klenk H.P."/>
        </authorList>
    </citation>
    <scope>NUCLEOTIDE SEQUENCE [LARGE SCALE GENOMIC DNA]</scope>
    <source>
        <strain evidence="13">DSM 21211 / LMG 22137 / NRRL B-23946 / LB-34</strain>
    </source>
</reference>
<proteinExistence type="inferred from homology"/>
<comment type="similarity">
    <text evidence="9">In the C-terminal section; belongs to the helicase family. RecG subfamily.</text>
</comment>
<dbReference type="GO" id="GO:0003678">
    <property type="term" value="F:DNA helicase activity"/>
    <property type="evidence" value="ECO:0007669"/>
    <property type="project" value="TreeGrafter"/>
</dbReference>
<dbReference type="GO" id="GO:0016787">
    <property type="term" value="F:hydrolase activity"/>
    <property type="evidence" value="ECO:0007669"/>
    <property type="project" value="UniProtKB-KW"/>
</dbReference>
<dbReference type="GO" id="GO:0006355">
    <property type="term" value="P:regulation of DNA-templated transcription"/>
    <property type="evidence" value="ECO:0007669"/>
    <property type="project" value="UniProtKB-UniRule"/>
</dbReference>
<dbReference type="SMART" id="SM00487">
    <property type="entry name" value="DEXDc"/>
    <property type="match status" value="1"/>
</dbReference>
<dbReference type="InterPro" id="IPR005118">
    <property type="entry name" value="TRCF_C"/>
</dbReference>
<dbReference type="eggNOG" id="COG1197">
    <property type="taxonomic scope" value="Bacteria"/>
</dbReference>
<dbReference type="InterPro" id="IPR011545">
    <property type="entry name" value="DEAD/DEAH_box_helicase_dom"/>
</dbReference>
<evidence type="ECO:0000256" key="8">
    <source>
        <dbReference type="ARBA" id="ARBA00023204"/>
    </source>
</evidence>
<sequence length="1042" mass="115738" precursor="true">MSLKVPSLPKLLPSAPAGNVLLLPQVARAALFAAHDGPAVLLTTADRLDTYRDAGALGAPVSVNPGLRDWGARRDHVILDVNTALDLFPANPEDHALALRVGGHYPREALLSKLERLGYTRLDAQDDGSGYVLRGDTLELRPEGEERPVRAEFFGDELDALRRVLDGGATEKIETFTLAPAEGYLSDEAWTATRLDLLLGGRVFLDSPEFFPTALGPLVSELWSKLEGREVTSFGRSPLTLTDFPSDLKPLSFYRARLGEFAEDVRQWRDAGYRILVLVRHDRTASYLADKLLDTNTVHWLSVPRVNPGDIGFLRARGEGGFVLEQERVVVITEDLIYGFQGGSALRSKKLHGKPVTDALGLHVGDYLIHPEHGIGQFLGLESRTVLGVARDYLHLEYRSGAKLYLPIELLPVLRRHPGTTDDPPNLSSLDKKDWAKAREKARKNAEKVAAKLLVQYAARQVTPGYAFTPMPEWDQQIEENFPFELTADQVTALKETYRDLEADHPMDRLIAGDVGFGKTEVALRAAHRVVGHGKQVAILVPTTLLAEQHTSTFVERFKNLPVRVEGISRFTSTRQANAILADLAQGKVDVIIGTHRLLSDDIQFKNLGLIIVDEEHRFGVNQKEKLKALQNLPELDKNGAPKKGKRALPEDAVAVDVLSLSATPIPRTLYMSMVGLRDMSSIQTPPKGRKPIQTVLAPFDPMTVRNAIVSEIDRNGKVFYIHDRVASIGARSLYLRTLVPEARVGVAHGQMNEEELEEIMLGFEEGAFDVLLATTIVETGLDIPEANTILIERSDRLGLAQLYQLRGRVGRRSVDAYAYLFYPPRLTENASRRLWAIADLQDLGTGHKLAEKDMEIRGVGNILGEEQHGQVQAVSIEVYTELLAEAVAKLKGEPLKEAPTVSVDLPVNARLTPEYFGNDEEARIATYGRLSDARTLQAVTRIERDLRKQFGPPTPEIQNFIDLAKLRMTALARRVLSIGDSMTHLQVTFTYQALDYDAPGLRKFPHRTEVTTYPPAVRLDKRNLKPDEYARTLMELLSYFG</sequence>
<evidence type="ECO:0000256" key="4">
    <source>
        <dbReference type="ARBA" id="ARBA00022801"/>
    </source>
</evidence>
<dbReference type="InterPro" id="IPR001650">
    <property type="entry name" value="Helicase_C-like"/>
</dbReference>
<dbReference type="Gene3D" id="3.30.2060.10">
    <property type="entry name" value="Penicillin-binding protein 1b domain"/>
    <property type="match status" value="1"/>
</dbReference>
<reference evidence="13" key="2">
    <citation type="submission" date="2011-01" db="EMBL/GenBank/DDBJ databases">
        <title>The complete genome of Deinococcus maricopensis DSM 21211.</title>
        <authorList>
            <consortium name="US DOE Joint Genome Institute (JGI-PGF)"/>
            <person name="Lucas S."/>
            <person name="Copeland A."/>
            <person name="Lapidus A."/>
            <person name="Goodwin L."/>
            <person name="Pitluck S."/>
            <person name="Kyrpides N."/>
            <person name="Mavromatis K."/>
            <person name="Pagani I."/>
            <person name="Ivanova N."/>
            <person name="Ovchinnikova G."/>
            <person name="Zeytun A."/>
            <person name="Detter J.C."/>
            <person name="Han C."/>
            <person name="Land M."/>
            <person name="Hauser L."/>
            <person name="Markowitz V."/>
            <person name="Cheng J.-F."/>
            <person name="Hugenholtz P."/>
            <person name="Woyke T."/>
            <person name="Wu D."/>
            <person name="Pukall R."/>
            <person name="Gehrich-Schroeter G."/>
            <person name="Brambilla E."/>
            <person name="Klenk H.-P."/>
            <person name="Eisen J.A."/>
        </authorList>
    </citation>
    <scope>NUCLEOTIDE SEQUENCE [LARGE SCALE GENOMIC DNA]</scope>
    <source>
        <strain evidence="13">DSM 21211 / LMG 22137 / NRRL B-23946 / LB-34</strain>
    </source>
</reference>
<evidence type="ECO:0000256" key="2">
    <source>
        <dbReference type="ARBA" id="ARBA00022741"/>
    </source>
</evidence>
<name>E8UAB0_DEIML</name>
<dbReference type="HOGENOM" id="CLU_005122_3_1_0"/>
<dbReference type="InterPro" id="IPR037235">
    <property type="entry name" value="TRCF-like_C_D7"/>
</dbReference>
<dbReference type="SUPFAM" id="SSF143517">
    <property type="entry name" value="TRCF domain-like"/>
    <property type="match status" value="1"/>
</dbReference>
<evidence type="ECO:0000313" key="12">
    <source>
        <dbReference type="EMBL" id="ADV67999.1"/>
    </source>
</evidence>
<feature type="domain" description="Helicase C-terminal" evidence="11">
    <location>
        <begin position="704"/>
        <end position="861"/>
    </location>
</feature>
<dbReference type="Pfam" id="PF02559">
    <property type="entry name" value="CarD_TRCF_RID"/>
    <property type="match status" value="1"/>
</dbReference>
<evidence type="ECO:0000313" key="13">
    <source>
        <dbReference type="Proteomes" id="UP000008635"/>
    </source>
</evidence>
<keyword evidence="8 9" id="KW-0234">DNA repair</keyword>
<dbReference type="InterPro" id="IPR027417">
    <property type="entry name" value="P-loop_NTPase"/>
</dbReference>
<dbReference type="KEGG" id="dmr:Deima_2361"/>
<evidence type="ECO:0000256" key="5">
    <source>
        <dbReference type="ARBA" id="ARBA00022806"/>
    </source>
</evidence>
<dbReference type="SMART" id="SM00490">
    <property type="entry name" value="HELICc"/>
    <property type="match status" value="1"/>
</dbReference>
<dbReference type="AlphaFoldDB" id="E8UAB0"/>